<evidence type="ECO:0000256" key="1">
    <source>
        <dbReference type="SAM" id="MobiDB-lite"/>
    </source>
</evidence>
<dbReference type="InterPro" id="IPR000160">
    <property type="entry name" value="GGDEF_dom"/>
</dbReference>
<dbReference type="EMBL" id="VBAL01000244">
    <property type="protein sequence ID" value="TMI96704.1"/>
    <property type="molecule type" value="Genomic_DNA"/>
</dbReference>
<dbReference type="FunFam" id="3.30.70.270:FF:000001">
    <property type="entry name" value="Diguanylate cyclase domain protein"/>
    <property type="match status" value="1"/>
</dbReference>
<reference evidence="3 4" key="1">
    <citation type="journal article" date="2019" name="Nat. Microbiol.">
        <title>Mediterranean grassland soil C-N compound turnover is dependent on rainfall and depth, and is mediated by genomically divergent microorganisms.</title>
        <authorList>
            <person name="Diamond S."/>
            <person name="Andeer P.F."/>
            <person name="Li Z."/>
            <person name="Crits-Christoph A."/>
            <person name="Burstein D."/>
            <person name="Anantharaman K."/>
            <person name="Lane K.R."/>
            <person name="Thomas B.C."/>
            <person name="Pan C."/>
            <person name="Northen T.R."/>
            <person name="Banfield J.F."/>
        </authorList>
    </citation>
    <scope>NUCLEOTIDE SEQUENCE [LARGE SCALE GENOMIC DNA]</scope>
    <source>
        <strain evidence="3">NP_4</strain>
    </source>
</reference>
<dbReference type="InterPro" id="IPR029787">
    <property type="entry name" value="Nucleotide_cyclase"/>
</dbReference>
<dbReference type="NCBIfam" id="TIGR00254">
    <property type="entry name" value="GGDEF"/>
    <property type="match status" value="1"/>
</dbReference>
<dbReference type="InterPro" id="IPR043128">
    <property type="entry name" value="Rev_trsase/Diguanyl_cyclase"/>
</dbReference>
<evidence type="ECO:0000313" key="4">
    <source>
        <dbReference type="Proteomes" id="UP000319353"/>
    </source>
</evidence>
<dbReference type="CDD" id="cd01949">
    <property type="entry name" value="GGDEF"/>
    <property type="match status" value="1"/>
</dbReference>
<organism evidence="3 4">
    <name type="scientific">Candidatus Segetimicrobium genomatis</name>
    <dbReference type="NCBI Taxonomy" id="2569760"/>
    <lineage>
        <taxon>Bacteria</taxon>
        <taxon>Bacillati</taxon>
        <taxon>Candidatus Sysuimicrobiota</taxon>
        <taxon>Candidatus Sysuimicrobiia</taxon>
        <taxon>Candidatus Sysuimicrobiales</taxon>
        <taxon>Candidatus Segetimicrobiaceae</taxon>
        <taxon>Candidatus Segetimicrobium</taxon>
    </lineage>
</organism>
<dbReference type="SUPFAM" id="SSF55073">
    <property type="entry name" value="Nucleotide cyclase"/>
    <property type="match status" value="1"/>
</dbReference>
<dbReference type="PANTHER" id="PTHR45138:SF9">
    <property type="entry name" value="DIGUANYLATE CYCLASE DGCM-RELATED"/>
    <property type="match status" value="1"/>
</dbReference>
<dbReference type="PANTHER" id="PTHR45138">
    <property type="entry name" value="REGULATORY COMPONENTS OF SENSORY TRANSDUCTION SYSTEM"/>
    <property type="match status" value="1"/>
</dbReference>
<accession>A0A537KLV1</accession>
<gene>
    <name evidence="3" type="ORF">E6H01_13710</name>
</gene>
<dbReference type="Pfam" id="PF00990">
    <property type="entry name" value="GGDEF"/>
    <property type="match status" value="1"/>
</dbReference>
<protein>
    <submittedName>
        <fullName evidence="3">Diguanylate cyclase</fullName>
    </submittedName>
</protein>
<dbReference type="Proteomes" id="UP000319353">
    <property type="component" value="Unassembled WGS sequence"/>
</dbReference>
<feature type="region of interest" description="Disordered" evidence="1">
    <location>
        <begin position="1"/>
        <end position="63"/>
    </location>
</feature>
<sequence>MTKDRRRGSERRESNHRVPVERRIGFDRRTLRDRRAPLGQRHDTQPIWGSGAEAMAPPRQRARPSPVPFLAEAPPFARHLLELAHLEMSEAEAERQWRAIARHRRNLSDRLGRDAGQQVATLDYFVNISPRLAQPTIIESAALDEIERNAMRDPLTGLFNRRFLEASLKREVERCRRHRVMVSLLMLDLDDLKATNDRFGHPAGDLALQALSELTCRNLRAVDIPCRYGGDAFAVVLPDTDPSNARVAAERISVDAGRYFAERSVGGCYLALTVTVGIATYGEGCATVEGLLQAADHALNQAKAAGGNRVIAES</sequence>
<feature type="compositionally biased region" description="Basic and acidic residues" evidence="1">
    <location>
        <begin position="10"/>
        <end position="44"/>
    </location>
</feature>
<evidence type="ECO:0000259" key="2">
    <source>
        <dbReference type="PROSITE" id="PS50887"/>
    </source>
</evidence>
<name>A0A537KLV1_9BACT</name>
<dbReference type="GO" id="GO:0052621">
    <property type="term" value="F:diguanylate cyclase activity"/>
    <property type="evidence" value="ECO:0007669"/>
    <property type="project" value="TreeGrafter"/>
</dbReference>
<evidence type="ECO:0000313" key="3">
    <source>
        <dbReference type="EMBL" id="TMI96704.1"/>
    </source>
</evidence>
<proteinExistence type="predicted"/>
<feature type="domain" description="GGDEF" evidence="2">
    <location>
        <begin position="180"/>
        <end position="314"/>
    </location>
</feature>
<dbReference type="Gene3D" id="3.30.70.270">
    <property type="match status" value="1"/>
</dbReference>
<dbReference type="SMART" id="SM00267">
    <property type="entry name" value="GGDEF"/>
    <property type="match status" value="1"/>
</dbReference>
<dbReference type="InterPro" id="IPR050469">
    <property type="entry name" value="Diguanylate_Cyclase"/>
</dbReference>
<comment type="caution">
    <text evidence="3">The sequence shown here is derived from an EMBL/GenBank/DDBJ whole genome shotgun (WGS) entry which is preliminary data.</text>
</comment>
<dbReference type="AlphaFoldDB" id="A0A537KLV1"/>
<dbReference type="PROSITE" id="PS50887">
    <property type="entry name" value="GGDEF"/>
    <property type="match status" value="1"/>
</dbReference>